<name>A0A164N9G6_9AGAM</name>
<evidence type="ECO:0000313" key="3">
    <source>
        <dbReference type="Proteomes" id="UP000076722"/>
    </source>
</evidence>
<dbReference type="AlphaFoldDB" id="A0A164N9G6"/>
<dbReference type="EMBL" id="KV419449">
    <property type="protein sequence ID" value="KZS87482.1"/>
    <property type="molecule type" value="Genomic_DNA"/>
</dbReference>
<keyword evidence="3" id="KW-1185">Reference proteome</keyword>
<gene>
    <name evidence="2" type="ORF">SISNIDRAFT_460880</name>
</gene>
<feature type="compositionally biased region" description="Basic and acidic residues" evidence="1">
    <location>
        <begin position="23"/>
        <end position="101"/>
    </location>
</feature>
<evidence type="ECO:0000313" key="2">
    <source>
        <dbReference type="EMBL" id="KZS87482.1"/>
    </source>
</evidence>
<feature type="compositionally biased region" description="Basic and acidic residues" evidence="1">
    <location>
        <begin position="202"/>
        <end position="216"/>
    </location>
</feature>
<reference evidence="2 3" key="1">
    <citation type="journal article" date="2016" name="Mol. Biol. Evol.">
        <title>Comparative Genomics of Early-Diverging Mushroom-Forming Fungi Provides Insights into the Origins of Lignocellulose Decay Capabilities.</title>
        <authorList>
            <person name="Nagy L.G."/>
            <person name="Riley R."/>
            <person name="Tritt A."/>
            <person name="Adam C."/>
            <person name="Daum C."/>
            <person name="Floudas D."/>
            <person name="Sun H."/>
            <person name="Yadav J.S."/>
            <person name="Pangilinan J."/>
            <person name="Larsson K.H."/>
            <person name="Matsuura K."/>
            <person name="Barry K."/>
            <person name="Labutti K."/>
            <person name="Kuo R."/>
            <person name="Ohm R.A."/>
            <person name="Bhattacharya S.S."/>
            <person name="Shirouzu T."/>
            <person name="Yoshinaga Y."/>
            <person name="Martin F.M."/>
            <person name="Grigoriev I.V."/>
            <person name="Hibbett D.S."/>
        </authorList>
    </citation>
    <scope>NUCLEOTIDE SEQUENCE [LARGE SCALE GENOMIC DNA]</scope>
    <source>
        <strain evidence="2 3">HHB9708</strain>
    </source>
</reference>
<protein>
    <submittedName>
        <fullName evidence="2">Uncharacterized protein</fullName>
    </submittedName>
</protein>
<dbReference type="Proteomes" id="UP000076722">
    <property type="component" value="Unassembled WGS sequence"/>
</dbReference>
<evidence type="ECO:0000256" key="1">
    <source>
        <dbReference type="SAM" id="MobiDB-lite"/>
    </source>
</evidence>
<organism evidence="2 3">
    <name type="scientific">Sistotremastrum niveocremeum HHB9708</name>
    <dbReference type="NCBI Taxonomy" id="1314777"/>
    <lineage>
        <taxon>Eukaryota</taxon>
        <taxon>Fungi</taxon>
        <taxon>Dikarya</taxon>
        <taxon>Basidiomycota</taxon>
        <taxon>Agaricomycotina</taxon>
        <taxon>Agaricomycetes</taxon>
        <taxon>Sistotremastrales</taxon>
        <taxon>Sistotremastraceae</taxon>
        <taxon>Sertulicium</taxon>
        <taxon>Sertulicium niveocremeum</taxon>
    </lineage>
</organism>
<feature type="compositionally biased region" description="Low complexity" evidence="1">
    <location>
        <begin position="112"/>
        <end position="128"/>
    </location>
</feature>
<feature type="region of interest" description="Disordered" evidence="1">
    <location>
        <begin position="1"/>
        <end position="147"/>
    </location>
</feature>
<feature type="compositionally biased region" description="Basic and acidic residues" evidence="1">
    <location>
        <begin position="164"/>
        <end position="195"/>
    </location>
</feature>
<accession>A0A164N9G6</accession>
<proteinExistence type="predicted"/>
<feature type="compositionally biased region" description="Basic and acidic residues" evidence="1">
    <location>
        <begin position="236"/>
        <end position="254"/>
    </location>
</feature>
<sequence>METSYSYGSKSRRYREPSGYTTEHGHTSTRSRADGHRDPSRRHPEHVRSRSLGREELIRENYARAMEDGGTSRRRDGEDRGRGREPRSKGSENRHRNEHHSSRTPVHGFDDSYTTTTSPTNSSSLPRSRSSHKRTMSEKTIHPPPVLNVYFTSRGEAIYGFRPYDTHYRPSEPSHYDDYSGYTKSRERTRSDAGRQRHRHRSPDVLHGKRDRRVEPHVTVFGPSNKLQKPKPAKILRFDEKTVARDEAAKERSRSRARSHPRSGSRTDENGSRSNRNARSSNEERWAWVPRGIRTLF</sequence>
<feature type="region of interest" description="Disordered" evidence="1">
    <location>
        <begin position="163"/>
        <end position="297"/>
    </location>
</feature>